<organism evidence="8">
    <name type="scientific">mine drainage metagenome</name>
    <dbReference type="NCBI Taxonomy" id="410659"/>
    <lineage>
        <taxon>unclassified sequences</taxon>
        <taxon>metagenomes</taxon>
        <taxon>ecological metagenomes</taxon>
    </lineage>
</organism>
<keyword evidence="5 7" id="KW-0472">Membrane</keyword>
<evidence type="ECO:0000256" key="2">
    <source>
        <dbReference type="ARBA" id="ARBA00022475"/>
    </source>
</evidence>
<dbReference type="PANTHER" id="PTHR42709">
    <property type="entry name" value="ALKALINE PHOSPHATASE LIKE PROTEIN"/>
    <property type="match status" value="1"/>
</dbReference>
<keyword evidence="4 7" id="KW-1133">Transmembrane helix</keyword>
<dbReference type="AlphaFoldDB" id="T0ZXS0"/>
<dbReference type="EMBL" id="AUZY01007612">
    <property type="protein sequence ID" value="EQD49358.1"/>
    <property type="molecule type" value="Genomic_DNA"/>
</dbReference>
<proteinExistence type="predicted"/>
<evidence type="ECO:0000256" key="6">
    <source>
        <dbReference type="SAM" id="MobiDB-lite"/>
    </source>
</evidence>
<reference evidence="8" key="2">
    <citation type="journal article" date="2014" name="ISME J.">
        <title>Microbial stratification in low pH oxic and suboxic macroscopic growths along an acid mine drainage.</title>
        <authorList>
            <person name="Mendez-Garcia C."/>
            <person name="Mesa V."/>
            <person name="Sprenger R.R."/>
            <person name="Richter M."/>
            <person name="Diez M.S."/>
            <person name="Solano J."/>
            <person name="Bargiela R."/>
            <person name="Golyshina O.V."/>
            <person name="Manteca A."/>
            <person name="Ramos J.L."/>
            <person name="Gallego J.R."/>
            <person name="Llorente I."/>
            <person name="Martins Dos Santos V.A."/>
            <person name="Jensen O.N."/>
            <person name="Pelaez A.I."/>
            <person name="Sanchez J."/>
            <person name="Ferrer M."/>
        </authorList>
    </citation>
    <scope>NUCLEOTIDE SEQUENCE</scope>
</reference>
<comment type="subcellular location">
    <subcellularLocation>
        <location evidence="1">Cell membrane</location>
        <topology evidence="1">Multi-pass membrane protein</topology>
    </subcellularLocation>
</comment>
<evidence type="ECO:0000256" key="3">
    <source>
        <dbReference type="ARBA" id="ARBA00022692"/>
    </source>
</evidence>
<sequence>MVFEARGGHGHRRPILPVLRGYISYPAGAARMNAGRFGIYTFAGSLPFTVGLIYAGYLLRSDWTVVSSYFDVANYVLLGLIGLAIVYLILIAAGGITFGWPPRRGPRWRPVAPSRTPPDSGGRS</sequence>
<name>T0ZXS0_9ZZZZ</name>
<feature type="region of interest" description="Disordered" evidence="6">
    <location>
        <begin position="100"/>
        <end position="124"/>
    </location>
</feature>
<evidence type="ECO:0000256" key="5">
    <source>
        <dbReference type="ARBA" id="ARBA00023136"/>
    </source>
</evidence>
<keyword evidence="3 7" id="KW-0812">Transmembrane</keyword>
<evidence type="ECO:0000256" key="4">
    <source>
        <dbReference type="ARBA" id="ARBA00022989"/>
    </source>
</evidence>
<protein>
    <submittedName>
        <fullName evidence="8">DedA family protein</fullName>
    </submittedName>
</protein>
<evidence type="ECO:0000313" key="8">
    <source>
        <dbReference type="EMBL" id="EQD49358.1"/>
    </source>
</evidence>
<reference evidence="8" key="1">
    <citation type="submission" date="2013-08" db="EMBL/GenBank/DDBJ databases">
        <authorList>
            <person name="Mendez C."/>
            <person name="Richter M."/>
            <person name="Ferrer M."/>
            <person name="Sanchez J."/>
        </authorList>
    </citation>
    <scope>NUCLEOTIDE SEQUENCE</scope>
</reference>
<dbReference type="PANTHER" id="PTHR42709:SF6">
    <property type="entry name" value="UNDECAPRENYL PHOSPHATE TRANSPORTER A"/>
    <property type="match status" value="1"/>
</dbReference>
<gene>
    <name evidence="8" type="ORF">B1B_11676</name>
</gene>
<comment type="caution">
    <text evidence="8">The sequence shown here is derived from an EMBL/GenBank/DDBJ whole genome shotgun (WGS) entry which is preliminary data.</text>
</comment>
<evidence type="ECO:0000256" key="1">
    <source>
        <dbReference type="ARBA" id="ARBA00004651"/>
    </source>
</evidence>
<accession>T0ZXS0</accession>
<keyword evidence="2" id="KW-1003">Cell membrane</keyword>
<evidence type="ECO:0000256" key="7">
    <source>
        <dbReference type="SAM" id="Phobius"/>
    </source>
</evidence>
<feature type="transmembrane region" description="Helical" evidence="7">
    <location>
        <begin position="37"/>
        <end position="57"/>
    </location>
</feature>
<feature type="transmembrane region" description="Helical" evidence="7">
    <location>
        <begin position="77"/>
        <end position="100"/>
    </location>
</feature>
<dbReference type="InterPro" id="IPR051311">
    <property type="entry name" value="DedA_domain"/>
</dbReference>
<dbReference type="GO" id="GO:0005886">
    <property type="term" value="C:plasma membrane"/>
    <property type="evidence" value="ECO:0007669"/>
    <property type="project" value="UniProtKB-SubCell"/>
</dbReference>